<dbReference type="GO" id="GO:0003735">
    <property type="term" value="F:structural constituent of ribosome"/>
    <property type="evidence" value="ECO:0007669"/>
    <property type="project" value="InterPro"/>
</dbReference>
<dbReference type="FunFam" id="1.10.455.10:FF:000002">
    <property type="entry name" value="40S ribosomal protein S5"/>
    <property type="match status" value="1"/>
</dbReference>
<feature type="chain" id="PRO_5016785907" evidence="7">
    <location>
        <begin position="24"/>
        <end position="1248"/>
    </location>
</feature>
<feature type="region of interest" description="Disordered" evidence="6">
    <location>
        <begin position="313"/>
        <end position="338"/>
    </location>
</feature>
<dbReference type="InterPro" id="IPR036823">
    <property type="entry name" value="Ribosomal_uS7_dom_sf"/>
</dbReference>
<dbReference type="SUPFAM" id="SSF57997">
    <property type="entry name" value="Tropomyosin"/>
    <property type="match status" value="1"/>
</dbReference>
<sequence length="1248" mass="135217">MTPISRPVFLSVFLAGTNPFASALVFPRWAGAIVASSSQYVYETSSLGYLSSTVTVPRNSSIVPPASQTGYYLTPGASSSMKGHPTNPSSCTGMASSTRGIGEPTLSPPGNQATSIYESVTLSSSATYSSAGGPPVSPATGASSSSSVFTAVNNGAEMSSNFQRPAGTVTASELPMSEGYGTGHSNPSTTPESYEPSSVALYPEEISGIMPSSPVTSDAIVDSSSVATPIASLTGLSSAAQNPTSSALTTLNSAHETATGFSTITGYPWESDTLSSQLPQTSTANSPAYPTSDGIETPASGLAETSILPSGTKVADYPASTRPTTLSGSSSSSAAPSTIVTRVKTSSDIYGGDRYPATIVDVNSFGKSKTSTQHTKSFNTANLARLKESPVPMDPPQPVSPNKAPFSPGMPIFPASPDRGAGSKSHFGDSPSGSPVMSPSASPLRSHSPLRHTHRRTDSDVSVTALTGMFENLEVKDPREACKRFKELLDKERIRNAEKLAKIEKEHAKKAKEHEMALSRRDIRIDELKSELEHASGSLDVAITKERYEKERKANKAAINQWETVFKQNEERWKGMQHKMVEAENQSRIFEGKYKSYKKQWVEANNDKLRHSSMIPQLQTKIQGLQRSLQRAESDVKFKTDEAAKYKNELYSLQVEMESVSNRLSEEVQSLKEKLSLVEGERDALKTSLKEEEVLRIAAEGQIPLPSADAEEHDEFASPVRSPRKPRNNSRQDDDKENVSPKKGAVELRFVQQELAAEKRARERAEEQIEFMKMECQFQCCSCRIAETRGKHFVHDDSLEAEMQRIKSSQPIFTPPPSNHEDDVMEDVVIKQEPAEAERPVTPVADAEQAVKEPDTVVAFSPSTGTFRSIPSPTKARPSAAPAEPSPVVEMNEAPSMDIDVHSTIVPAEEVSLPESRPVSRVAFARESRKSKSADISIHEDAVEESEDDMSPPTPNQEPAGPATPYLTRTITTTTTIPLHFSPATPAFKAGRGPMTPSTVAHAAADAQTPVLGELSLNKLGIDREAALAAIRERRGRARSMAAGHGTPMKQMVEGVKDRRDISAPVTRWSYEEVEVRDISLTDYIQIRSPVYISHSAGRYAVKRFRKAQCPIIERLTNSLMMNGRNNGKKLMAVRIVAHAFEIIHIMTDQNPIQVAVDAIVNCGPREDSTRIGSAGTVRRQAVDVSPLRRVNQGISLLTIGAREASFRNVKSIAECLAEELINAAKGSSNSYAIKKKDELERVAKSNR</sequence>
<feature type="signal peptide" evidence="7">
    <location>
        <begin position="1"/>
        <end position="23"/>
    </location>
</feature>
<comment type="similarity">
    <text evidence="1 4">Belongs to the universal ribosomal protein uS7 family.</text>
</comment>
<dbReference type="NCBIfam" id="TIGR01028">
    <property type="entry name" value="uS7_euk_arch"/>
    <property type="match status" value="1"/>
</dbReference>
<dbReference type="PROSITE" id="PS00052">
    <property type="entry name" value="RIBOSOMAL_S7"/>
    <property type="match status" value="1"/>
</dbReference>
<feature type="region of interest" description="Disordered" evidence="6">
    <location>
        <begin position="705"/>
        <end position="745"/>
    </location>
</feature>
<evidence type="ECO:0000256" key="4">
    <source>
        <dbReference type="RuleBase" id="RU003619"/>
    </source>
</evidence>
<evidence type="ECO:0000256" key="1">
    <source>
        <dbReference type="ARBA" id="ARBA00007151"/>
    </source>
</evidence>
<feature type="compositionally biased region" description="Low complexity" evidence="6">
    <location>
        <begin position="876"/>
        <end position="887"/>
    </location>
</feature>
<dbReference type="GO" id="GO:0015935">
    <property type="term" value="C:small ribosomal subunit"/>
    <property type="evidence" value="ECO:0007669"/>
    <property type="project" value="InterPro"/>
</dbReference>
<feature type="compositionally biased region" description="Basic and acidic residues" evidence="6">
    <location>
        <begin position="730"/>
        <end position="745"/>
    </location>
</feature>
<dbReference type="NCBIfam" id="NF003106">
    <property type="entry name" value="PRK04027.1"/>
    <property type="match status" value="1"/>
</dbReference>
<dbReference type="InterPro" id="IPR020606">
    <property type="entry name" value="Ribosomal_uS7_CS"/>
</dbReference>
<evidence type="ECO:0000256" key="5">
    <source>
        <dbReference type="SAM" id="Coils"/>
    </source>
</evidence>
<accession>A0A364NB30</accession>
<feature type="domain" description="Small ribosomal subunit protein uS7" evidence="8">
    <location>
        <begin position="1103"/>
        <end position="1248"/>
    </location>
</feature>
<reference evidence="10" key="1">
    <citation type="submission" date="2018-05" db="EMBL/GenBank/DDBJ databases">
        <title>Draft genome sequence of Stemphylium lycopersici strain CIDEFI 213.</title>
        <authorList>
            <person name="Medina R."/>
            <person name="Franco M.E.E."/>
            <person name="Lucentini C.G."/>
            <person name="Saparrat M.C.N."/>
            <person name="Balatti P.A."/>
        </authorList>
    </citation>
    <scope>NUCLEOTIDE SEQUENCE [LARGE SCALE GENOMIC DNA]</scope>
    <source>
        <strain evidence="10">CIDEFI 213</strain>
    </source>
</reference>
<organism evidence="9 10">
    <name type="scientific">Stemphylium lycopersici</name>
    <name type="common">Tomato gray leaf spot disease fungus</name>
    <name type="synonym">Thyrospora lycopersici</name>
    <dbReference type="NCBI Taxonomy" id="183478"/>
    <lineage>
        <taxon>Eukaryota</taxon>
        <taxon>Fungi</taxon>
        <taxon>Dikarya</taxon>
        <taxon>Ascomycota</taxon>
        <taxon>Pezizomycotina</taxon>
        <taxon>Dothideomycetes</taxon>
        <taxon>Pleosporomycetidae</taxon>
        <taxon>Pleosporales</taxon>
        <taxon>Pleosporineae</taxon>
        <taxon>Pleosporaceae</taxon>
        <taxon>Stemphylium</taxon>
    </lineage>
</organism>
<dbReference type="PANTHER" id="PTHR42041:SF1">
    <property type="entry name" value="DNA ENDONUCLEASE ACTIVATOR CTP1 C-TERMINAL DOMAIN-CONTAINING PROTEIN"/>
    <property type="match status" value="1"/>
</dbReference>
<feature type="compositionally biased region" description="Polar residues" evidence="6">
    <location>
        <begin position="272"/>
        <end position="289"/>
    </location>
</feature>
<evidence type="ECO:0000259" key="8">
    <source>
        <dbReference type="Pfam" id="PF00177"/>
    </source>
</evidence>
<feature type="region of interest" description="Disordered" evidence="6">
    <location>
        <begin position="272"/>
        <end position="299"/>
    </location>
</feature>
<dbReference type="AlphaFoldDB" id="A0A364NB30"/>
<dbReference type="InterPro" id="IPR023798">
    <property type="entry name" value="Ribosomal_uS7_dom"/>
</dbReference>
<protein>
    <submittedName>
        <fullName evidence="9">40s ribosomal protein s5</fullName>
    </submittedName>
</protein>
<evidence type="ECO:0000256" key="3">
    <source>
        <dbReference type="ARBA" id="ARBA00023274"/>
    </source>
</evidence>
<dbReference type="CDD" id="cd14867">
    <property type="entry name" value="uS7_Eukaryote"/>
    <property type="match status" value="1"/>
</dbReference>
<feature type="region of interest" description="Disordered" evidence="6">
    <location>
        <begin position="77"/>
        <end position="113"/>
    </location>
</feature>
<evidence type="ECO:0000256" key="7">
    <source>
        <dbReference type="SAM" id="SignalP"/>
    </source>
</evidence>
<proteinExistence type="inferred from homology"/>
<feature type="compositionally biased region" description="Low complexity" evidence="6">
    <location>
        <begin position="320"/>
        <end position="338"/>
    </location>
</feature>
<keyword evidence="7" id="KW-0732">Signal</keyword>
<keyword evidence="10" id="KW-1185">Reference proteome</keyword>
<feature type="region of interest" description="Disordered" evidence="6">
    <location>
        <begin position="925"/>
        <end position="966"/>
    </location>
</feature>
<feature type="compositionally biased region" description="Polar residues" evidence="6">
    <location>
        <begin position="77"/>
        <end position="99"/>
    </location>
</feature>
<dbReference type="Proteomes" id="UP000249619">
    <property type="component" value="Unassembled WGS sequence"/>
</dbReference>
<dbReference type="SUPFAM" id="SSF47973">
    <property type="entry name" value="Ribosomal protein S7"/>
    <property type="match status" value="1"/>
</dbReference>
<feature type="region of interest" description="Disordered" evidence="6">
    <location>
        <begin position="387"/>
        <end position="461"/>
    </location>
</feature>
<feature type="compositionally biased region" description="Low complexity" evidence="6">
    <location>
        <begin position="185"/>
        <end position="197"/>
    </location>
</feature>
<evidence type="ECO:0000313" key="9">
    <source>
        <dbReference type="EMBL" id="RAR14515.1"/>
    </source>
</evidence>
<feature type="compositionally biased region" description="Polar residues" evidence="6">
    <location>
        <begin position="431"/>
        <end position="445"/>
    </location>
</feature>
<dbReference type="InterPro" id="IPR005716">
    <property type="entry name" value="Ribosomal_uS7_euk/arc"/>
</dbReference>
<dbReference type="GO" id="GO:0003723">
    <property type="term" value="F:RNA binding"/>
    <property type="evidence" value="ECO:0007669"/>
    <property type="project" value="InterPro"/>
</dbReference>
<evidence type="ECO:0000256" key="2">
    <source>
        <dbReference type="ARBA" id="ARBA00022980"/>
    </source>
</evidence>
<name>A0A364NB30_STELY</name>
<keyword evidence="3 4" id="KW-0687">Ribonucleoprotein</keyword>
<evidence type="ECO:0000313" key="10">
    <source>
        <dbReference type="Proteomes" id="UP000249619"/>
    </source>
</evidence>
<dbReference type="PANTHER" id="PTHR42041">
    <property type="entry name" value="DNA ENDONUCLEASE ACTIVATOR CTP1 C-TERMINAL DOMAIN-CONTAINING PROTEIN"/>
    <property type="match status" value="1"/>
</dbReference>
<keyword evidence="2 4" id="KW-0689">Ribosomal protein</keyword>
<comment type="caution">
    <text evidence="9">The sequence shown here is derived from an EMBL/GenBank/DDBJ whole genome shotgun (WGS) entry which is preliminary data.</text>
</comment>
<evidence type="ECO:0000256" key="6">
    <source>
        <dbReference type="SAM" id="MobiDB-lite"/>
    </source>
</evidence>
<feature type="region of interest" description="Disordered" evidence="6">
    <location>
        <begin position="862"/>
        <end position="887"/>
    </location>
</feature>
<feature type="compositionally biased region" description="Polar residues" evidence="6">
    <location>
        <begin position="862"/>
        <end position="872"/>
    </location>
</feature>
<feature type="region of interest" description="Disordered" evidence="6">
    <location>
        <begin position="176"/>
        <end position="197"/>
    </location>
</feature>
<keyword evidence="5" id="KW-0175">Coiled coil</keyword>
<feature type="compositionally biased region" description="Basic and acidic residues" evidence="6">
    <location>
        <begin position="925"/>
        <end position="941"/>
    </location>
</feature>
<feature type="coiled-coil region" evidence="5">
    <location>
        <begin position="545"/>
        <end position="688"/>
    </location>
</feature>
<dbReference type="STRING" id="183478.A0A364NB30"/>
<dbReference type="GO" id="GO:0006412">
    <property type="term" value="P:translation"/>
    <property type="evidence" value="ECO:0007669"/>
    <property type="project" value="InterPro"/>
</dbReference>
<dbReference type="EMBL" id="QGDH01000021">
    <property type="protein sequence ID" value="RAR14515.1"/>
    <property type="molecule type" value="Genomic_DNA"/>
</dbReference>
<feature type="coiled-coil region" evidence="5">
    <location>
        <begin position="748"/>
        <end position="775"/>
    </location>
</feature>
<gene>
    <name evidence="9" type="ORF">DDE83_002088</name>
</gene>
<dbReference type="Pfam" id="PF00177">
    <property type="entry name" value="Ribosomal_S7"/>
    <property type="match status" value="1"/>
</dbReference>
<dbReference type="Gene3D" id="1.10.455.10">
    <property type="entry name" value="Ribosomal protein S7 domain"/>
    <property type="match status" value="1"/>
</dbReference>